<evidence type="ECO:0000313" key="2">
    <source>
        <dbReference type="Proteomes" id="UP000752171"/>
    </source>
</evidence>
<accession>A0A8T2KRG8</accession>
<dbReference type="EMBL" id="JAICCE010000021">
    <property type="protein sequence ID" value="KAG9262210.1"/>
    <property type="molecule type" value="Genomic_DNA"/>
</dbReference>
<keyword evidence="1" id="KW-0540">Nuclease</keyword>
<evidence type="ECO:0000313" key="1">
    <source>
        <dbReference type="EMBL" id="KAG9262210.1"/>
    </source>
</evidence>
<proteinExistence type="predicted"/>
<dbReference type="GO" id="GO:0004527">
    <property type="term" value="F:exonuclease activity"/>
    <property type="evidence" value="ECO:0007669"/>
    <property type="project" value="UniProtKB-KW"/>
</dbReference>
<dbReference type="InterPro" id="IPR012340">
    <property type="entry name" value="NA-bd_OB-fold"/>
</dbReference>
<dbReference type="Proteomes" id="UP000752171">
    <property type="component" value="Unassembled WGS sequence"/>
</dbReference>
<dbReference type="AlphaFoldDB" id="A0A8T2KRG8"/>
<organism evidence="1 2">
    <name type="scientific">Astyanax mexicanus</name>
    <name type="common">Blind cave fish</name>
    <name type="synonym">Astyanax fasciatus mexicanus</name>
    <dbReference type="NCBI Taxonomy" id="7994"/>
    <lineage>
        <taxon>Eukaryota</taxon>
        <taxon>Metazoa</taxon>
        <taxon>Chordata</taxon>
        <taxon>Craniata</taxon>
        <taxon>Vertebrata</taxon>
        <taxon>Euteleostomi</taxon>
        <taxon>Actinopterygii</taxon>
        <taxon>Neopterygii</taxon>
        <taxon>Teleostei</taxon>
        <taxon>Ostariophysi</taxon>
        <taxon>Characiformes</taxon>
        <taxon>Characoidei</taxon>
        <taxon>Acestrorhamphidae</taxon>
        <taxon>Acestrorhamphinae</taxon>
        <taxon>Astyanax</taxon>
    </lineage>
</organism>
<gene>
    <name evidence="1" type="primary">DIS3</name>
    <name evidence="1" type="ORF">AMEX_G23952</name>
</gene>
<dbReference type="OrthoDB" id="372421at2759"/>
<keyword evidence="1" id="KW-0378">Hydrolase</keyword>
<reference evidence="1 2" key="1">
    <citation type="submission" date="2021-07" db="EMBL/GenBank/DDBJ databases">
        <authorList>
            <person name="Imarazene B."/>
            <person name="Zahm M."/>
            <person name="Klopp C."/>
            <person name="Cabau C."/>
            <person name="Beille S."/>
            <person name="Jouanno E."/>
            <person name="Castinel A."/>
            <person name="Lluch J."/>
            <person name="Gil L."/>
            <person name="Kuchtly C."/>
            <person name="Lopez Roques C."/>
            <person name="Donnadieu C."/>
            <person name="Parrinello H."/>
            <person name="Journot L."/>
            <person name="Du K."/>
            <person name="Schartl M."/>
            <person name="Retaux S."/>
            <person name="Guiguen Y."/>
        </authorList>
    </citation>
    <scope>NUCLEOTIDE SEQUENCE [LARGE SCALE GENOMIC DNA]</scope>
    <source>
        <strain evidence="1">Pach_M1</strain>
        <tissue evidence="1">Testis</tissue>
    </source>
</reference>
<comment type="caution">
    <text evidence="1">The sequence shown here is derived from an EMBL/GenBank/DDBJ whole genome shotgun (WGS) entry which is preliminary data.</text>
</comment>
<protein>
    <submittedName>
        <fullName evidence="1">Exosome complex exonuclease RRP44-like</fullName>
    </submittedName>
</protein>
<keyword evidence="1" id="KW-0269">Exonuclease</keyword>
<sequence length="88" mass="9909">MDKHNYRHKMAQYAQRASVAFHTQGPTLAVEDQHTFHIFDKVKVTISLDASNIQHQKIRMALVEPVIPGVSVALPEPGPEAKKPKLDR</sequence>
<name>A0A8T2KRG8_ASTMX</name>
<dbReference type="Gene3D" id="2.40.50.140">
    <property type="entry name" value="Nucleic acid-binding proteins"/>
    <property type="match status" value="1"/>
</dbReference>